<dbReference type="InterPro" id="IPR000801">
    <property type="entry name" value="Esterase-like"/>
</dbReference>
<evidence type="ECO:0000256" key="1">
    <source>
        <dbReference type="ARBA" id="ARBA00005622"/>
    </source>
</evidence>
<evidence type="ECO:0000313" key="5">
    <source>
        <dbReference type="Proteomes" id="UP000190135"/>
    </source>
</evidence>
<dbReference type="InterPro" id="IPR029058">
    <property type="entry name" value="AB_hydrolase_fold"/>
</dbReference>
<keyword evidence="3" id="KW-0732">Signal</keyword>
<proteinExistence type="inferred from homology"/>
<comment type="similarity">
    <text evidence="1">Belongs to the esterase D family.</text>
</comment>
<name>A0A1T4QP56_9HYPH</name>
<reference evidence="4 5" key="1">
    <citation type="submission" date="2017-02" db="EMBL/GenBank/DDBJ databases">
        <authorList>
            <person name="Peterson S.W."/>
        </authorList>
    </citation>
    <scope>NUCLEOTIDE SEQUENCE [LARGE SCALE GENOMIC DNA]</scope>
    <source>
        <strain evidence="4 5">USBA 369</strain>
    </source>
</reference>
<feature type="chain" id="PRO_5010589915" description="Alpha/beta hydrolase" evidence="3">
    <location>
        <begin position="24"/>
        <end position="307"/>
    </location>
</feature>
<evidence type="ECO:0008006" key="6">
    <source>
        <dbReference type="Google" id="ProtNLM"/>
    </source>
</evidence>
<protein>
    <recommendedName>
        <fullName evidence="6">Alpha/beta hydrolase</fullName>
    </recommendedName>
</protein>
<sequence>MHLRASGWVFLLLATVAAAPALAAAGPLAPPAGLRIEQHLVHSAIMGRDYRLYVALPTAPPPAAGYRVIYLLDGNITFPMAMATLAKEEKTHRELTQEVVVGVGYDIDGEYDPARNYDLTPPVPGRTVDRDGEPIGGADKFLRAIETEMKPLIEKDAPIDHAHQTLFGHSYGGLFALHVLYSQPQDFSAYVAASPSLRFGDSILDKEEKSFSAGMLSERIGVLLMAAEYEQVLSPDEAGTPGASERAKKLAERRFVDRVRELAERLDRLPTVTARFHRNDGANHPSELPASVERALRFAAEPPKSGS</sequence>
<dbReference type="PANTHER" id="PTHR40841:SF2">
    <property type="entry name" value="SIDEROPHORE-DEGRADING ESTERASE (EUROFUNG)"/>
    <property type="match status" value="1"/>
</dbReference>
<dbReference type="InterPro" id="IPR052558">
    <property type="entry name" value="Siderophore_Hydrolase_D"/>
</dbReference>
<accession>A0A1T4QP56</accession>
<feature type="signal peptide" evidence="3">
    <location>
        <begin position="1"/>
        <end position="23"/>
    </location>
</feature>
<keyword evidence="2" id="KW-0378">Hydrolase</keyword>
<dbReference type="PANTHER" id="PTHR40841">
    <property type="entry name" value="SIDEROPHORE TRIACETYLFUSARININE C ESTERASE"/>
    <property type="match status" value="1"/>
</dbReference>
<dbReference type="RefSeq" id="WP_078708071.1">
    <property type="nucleotide sequence ID" value="NZ_FUXL01000005.1"/>
</dbReference>
<evidence type="ECO:0000256" key="3">
    <source>
        <dbReference type="SAM" id="SignalP"/>
    </source>
</evidence>
<dbReference type="SUPFAM" id="SSF53474">
    <property type="entry name" value="alpha/beta-Hydrolases"/>
    <property type="match status" value="1"/>
</dbReference>
<keyword evidence="5" id="KW-1185">Reference proteome</keyword>
<dbReference type="GO" id="GO:0016788">
    <property type="term" value="F:hydrolase activity, acting on ester bonds"/>
    <property type="evidence" value="ECO:0007669"/>
    <property type="project" value="TreeGrafter"/>
</dbReference>
<dbReference type="AlphaFoldDB" id="A0A1T4QP56"/>
<dbReference type="EMBL" id="FUXL01000005">
    <property type="protein sequence ID" value="SKA05539.1"/>
    <property type="molecule type" value="Genomic_DNA"/>
</dbReference>
<dbReference type="Pfam" id="PF00756">
    <property type="entry name" value="Esterase"/>
    <property type="match status" value="1"/>
</dbReference>
<dbReference type="Proteomes" id="UP000190135">
    <property type="component" value="Unassembled WGS sequence"/>
</dbReference>
<dbReference type="Gene3D" id="3.40.50.1820">
    <property type="entry name" value="alpha/beta hydrolase"/>
    <property type="match status" value="1"/>
</dbReference>
<organism evidence="4 5">
    <name type="scientific">Consotaella salsifontis</name>
    <dbReference type="NCBI Taxonomy" id="1365950"/>
    <lineage>
        <taxon>Bacteria</taxon>
        <taxon>Pseudomonadati</taxon>
        <taxon>Pseudomonadota</taxon>
        <taxon>Alphaproteobacteria</taxon>
        <taxon>Hyphomicrobiales</taxon>
        <taxon>Aurantimonadaceae</taxon>
        <taxon>Consotaella</taxon>
    </lineage>
</organism>
<dbReference type="OrthoDB" id="9784036at2"/>
<evidence type="ECO:0000313" key="4">
    <source>
        <dbReference type="EMBL" id="SKA05539.1"/>
    </source>
</evidence>
<gene>
    <name evidence="4" type="ORF">SAMN05428963_105167</name>
</gene>
<evidence type="ECO:0000256" key="2">
    <source>
        <dbReference type="ARBA" id="ARBA00022801"/>
    </source>
</evidence>
<dbReference type="STRING" id="1365950.SAMN05428963_105167"/>